<evidence type="ECO:0008006" key="3">
    <source>
        <dbReference type="Google" id="ProtNLM"/>
    </source>
</evidence>
<gene>
    <name evidence="1" type="ORF">A2989_00255</name>
</gene>
<comment type="caution">
    <text evidence="1">The sequence shown here is derived from an EMBL/GenBank/DDBJ whole genome shotgun (WGS) entry which is preliminary data.</text>
</comment>
<evidence type="ECO:0000313" key="1">
    <source>
        <dbReference type="EMBL" id="OGD03250.1"/>
    </source>
</evidence>
<dbReference type="AlphaFoldDB" id="A0A1F4ZA60"/>
<dbReference type="EMBL" id="MEXN01000007">
    <property type="protein sequence ID" value="OGD03250.1"/>
    <property type="molecule type" value="Genomic_DNA"/>
</dbReference>
<reference evidence="1 2" key="1">
    <citation type="journal article" date="2016" name="Nat. Commun.">
        <title>Thousands of microbial genomes shed light on interconnected biogeochemical processes in an aquifer system.</title>
        <authorList>
            <person name="Anantharaman K."/>
            <person name="Brown C.T."/>
            <person name="Hug L.A."/>
            <person name="Sharon I."/>
            <person name="Castelle C.J."/>
            <person name="Probst A.J."/>
            <person name="Thomas B.C."/>
            <person name="Singh A."/>
            <person name="Wilkins M.J."/>
            <person name="Karaoz U."/>
            <person name="Brodie E.L."/>
            <person name="Williams K.H."/>
            <person name="Hubbard S.S."/>
            <person name="Banfield J.F."/>
        </authorList>
    </citation>
    <scope>NUCLEOTIDE SEQUENCE [LARGE SCALE GENOMIC DNA]</scope>
</reference>
<dbReference type="STRING" id="1797259.A2989_00255"/>
<proteinExistence type="predicted"/>
<sequence length="73" mass="8081">MKTNAYLKLQKKFGGKWVATDKTGGRVFSQAKGIKGLFINLKKLGVPPQKTTIGYIEKYGQLSAYISLSVQKD</sequence>
<evidence type="ECO:0000313" key="2">
    <source>
        <dbReference type="Proteomes" id="UP000177080"/>
    </source>
</evidence>
<accession>A0A1F4ZA60</accession>
<protein>
    <recommendedName>
        <fullName evidence="3">DUF5678 domain-containing protein</fullName>
    </recommendedName>
</protein>
<name>A0A1F4ZA60_9BACT</name>
<dbReference type="Proteomes" id="UP000177080">
    <property type="component" value="Unassembled WGS sequence"/>
</dbReference>
<organism evidence="1 2">
    <name type="scientific">Candidatus Amesbacteria bacterium RIFCSPLOWO2_01_FULL_48_25</name>
    <dbReference type="NCBI Taxonomy" id="1797259"/>
    <lineage>
        <taxon>Bacteria</taxon>
        <taxon>Candidatus Amesiibacteriota</taxon>
    </lineage>
</organism>